<proteinExistence type="inferred from homology"/>
<dbReference type="PROSITE" id="PS51257">
    <property type="entry name" value="PROKAR_LIPOPROTEIN"/>
    <property type="match status" value="1"/>
</dbReference>
<dbReference type="Gene3D" id="2.40.128.20">
    <property type="match status" value="1"/>
</dbReference>
<dbReference type="PRINTS" id="PR01171">
    <property type="entry name" value="BCTLIPOCALIN"/>
</dbReference>
<dbReference type="SUPFAM" id="SSF50814">
    <property type="entry name" value="Lipocalins"/>
    <property type="match status" value="1"/>
</dbReference>
<accession>A0ABT0C088</accession>
<name>A0ABT0C088_9BACT</name>
<evidence type="ECO:0000256" key="1">
    <source>
        <dbReference type="ARBA" id="ARBA00006889"/>
    </source>
</evidence>
<dbReference type="Proteomes" id="UP001165444">
    <property type="component" value="Unassembled WGS sequence"/>
</dbReference>
<dbReference type="InterPro" id="IPR022271">
    <property type="entry name" value="Lipocalin_ApoD"/>
</dbReference>
<dbReference type="RefSeq" id="WP_243324400.1">
    <property type="nucleotide sequence ID" value="NZ_JAKZMM010000014.1"/>
</dbReference>
<sequence>MKNLLLLLCTCFGISACGFSKGNPMDTIDNHTVQSLDLNRFMGRWYEIARYDHRFEKEMTHVSATYSLREDGKIEVLNEGWKDGELKQIKGKAKQPDPNDPGKLKVSFFLWFYADYYVLEIDPDYQYVLIGSSSDKYLWIMSRDKTIPDTLRNELLQKLQARGYDTNRLVFVDQQTAK</sequence>
<dbReference type="InterPro" id="IPR022272">
    <property type="entry name" value="Lipocalin_CS"/>
</dbReference>
<reference evidence="4 5" key="1">
    <citation type="submission" date="2022-03" db="EMBL/GenBank/DDBJ databases">
        <title>Parabacteroides sp. nov. isolated from swine feces.</title>
        <authorList>
            <person name="Bak J.E."/>
        </authorList>
    </citation>
    <scope>NUCLEOTIDE SEQUENCE [LARGE SCALE GENOMIC DNA]</scope>
    <source>
        <strain evidence="4 5">AGMB00274</strain>
    </source>
</reference>
<dbReference type="PANTHER" id="PTHR10612:SF34">
    <property type="entry name" value="APOLIPOPROTEIN D"/>
    <property type="match status" value="1"/>
</dbReference>
<dbReference type="CDD" id="cd19438">
    <property type="entry name" value="lipocalin_Blc-like"/>
    <property type="match status" value="1"/>
</dbReference>
<evidence type="ECO:0000256" key="2">
    <source>
        <dbReference type="PIRNR" id="PIRNR036893"/>
    </source>
</evidence>
<protein>
    <submittedName>
        <fullName evidence="4">Lipocalin family protein</fullName>
    </submittedName>
</protein>
<dbReference type="Pfam" id="PF08212">
    <property type="entry name" value="Lipocalin_2"/>
    <property type="match status" value="1"/>
</dbReference>
<dbReference type="EMBL" id="JAKZMM010000014">
    <property type="protein sequence ID" value="MCJ2380428.1"/>
    <property type="molecule type" value="Genomic_DNA"/>
</dbReference>
<gene>
    <name evidence="4" type="ORF">MUN53_07355</name>
</gene>
<evidence type="ECO:0000259" key="3">
    <source>
        <dbReference type="Pfam" id="PF08212"/>
    </source>
</evidence>
<comment type="caution">
    <text evidence="4">The sequence shown here is derived from an EMBL/GenBank/DDBJ whole genome shotgun (WGS) entry which is preliminary data.</text>
</comment>
<evidence type="ECO:0000313" key="4">
    <source>
        <dbReference type="EMBL" id="MCJ2380428.1"/>
    </source>
</evidence>
<comment type="similarity">
    <text evidence="1 2">Belongs to the calycin superfamily. Lipocalin family.</text>
</comment>
<dbReference type="InterPro" id="IPR012674">
    <property type="entry name" value="Calycin"/>
</dbReference>
<dbReference type="PROSITE" id="PS00213">
    <property type="entry name" value="LIPOCALIN"/>
    <property type="match status" value="1"/>
</dbReference>
<dbReference type="PANTHER" id="PTHR10612">
    <property type="entry name" value="APOLIPOPROTEIN D"/>
    <property type="match status" value="1"/>
</dbReference>
<evidence type="ECO:0000313" key="5">
    <source>
        <dbReference type="Proteomes" id="UP001165444"/>
    </source>
</evidence>
<organism evidence="4 5">
    <name type="scientific">Parabacteroides faecalis</name>
    <dbReference type="NCBI Taxonomy" id="2924040"/>
    <lineage>
        <taxon>Bacteria</taxon>
        <taxon>Pseudomonadati</taxon>
        <taxon>Bacteroidota</taxon>
        <taxon>Bacteroidia</taxon>
        <taxon>Bacteroidales</taxon>
        <taxon>Tannerellaceae</taxon>
        <taxon>Parabacteroides</taxon>
    </lineage>
</organism>
<keyword evidence="5" id="KW-1185">Reference proteome</keyword>
<dbReference type="InterPro" id="IPR002446">
    <property type="entry name" value="Lipocalin_bac"/>
</dbReference>
<feature type="domain" description="Lipocalin/cytosolic fatty-acid binding" evidence="3">
    <location>
        <begin position="36"/>
        <end position="174"/>
    </location>
</feature>
<dbReference type="PIRSF" id="PIRSF036893">
    <property type="entry name" value="Lipocalin_ApoD"/>
    <property type="match status" value="1"/>
</dbReference>
<dbReference type="InterPro" id="IPR000566">
    <property type="entry name" value="Lipocln_cytosolic_FA-bd_dom"/>
</dbReference>
<dbReference type="InterPro" id="IPR047202">
    <property type="entry name" value="Lipocalin_Blc-like_dom"/>
</dbReference>